<feature type="domain" description="AMP-dependent synthetase/ligase" evidence="1">
    <location>
        <begin position="10"/>
        <end position="354"/>
    </location>
</feature>
<dbReference type="PANTHER" id="PTHR43767:SF1">
    <property type="entry name" value="NONRIBOSOMAL PEPTIDE SYNTHASE PES1 (EUROFUNG)-RELATED"/>
    <property type="match status" value="1"/>
</dbReference>
<dbReference type="InterPro" id="IPR042099">
    <property type="entry name" value="ANL_N_sf"/>
</dbReference>
<evidence type="ECO:0000259" key="2">
    <source>
        <dbReference type="Pfam" id="PF13193"/>
    </source>
</evidence>
<dbReference type="RefSeq" id="WP_119810762.1">
    <property type="nucleotide sequence ID" value="NZ_QYUP01000105.1"/>
</dbReference>
<organism evidence="3 4">
    <name type="scientific">Massilia cavernae</name>
    <dbReference type="NCBI Taxonomy" id="2320864"/>
    <lineage>
        <taxon>Bacteria</taxon>
        <taxon>Pseudomonadati</taxon>
        <taxon>Pseudomonadota</taxon>
        <taxon>Betaproteobacteria</taxon>
        <taxon>Burkholderiales</taxon>
        <taxon>Oxalobacteraceae</taxon>
        <taxon>Telluria group</taxon>
        <taxon>Massilia</taxon>
    </lineage>
</organism>
<dbReference type="GO" id="GO:0016878">
    <property type="term" value="F:acid-thiol ligase activity"/>
    <property type="evidence" value="ECO:0007669"/>
    <property type="project" value="UniProtKB-ARBA"/>
</dbReference>
<reference evidence="3 4" key="1">
    <citation type="submission" date="2018-09" db="EMBL/GenBank/DDBJ databases">
        <authorList>
            <person name="Zhu H."/>
        </authorList>
    </citation>
    <scope>NUCLEOTIDE SEQUENCE [LARGE SCALE GENOMIC DNA]</scope>
    <source>
        <strain evidence="3 4">K1S02-61</strain>
    </source>
</reference>
<feature type="domain" description="AMP-binding enzyme C-terminal" evidence="2">
    <location>
        <begin position="404"/>
        <end position="478"/>
    </location>
</feature>
<proteinExistence type="predicted"/>
<dbReference type="Proteomes" id="UP000284006">
    <property type="component" value="Unassembled WGS sequence"/>
</dbReference>
<dbReference type="AlphaFoldDB" id="A0A418XVC3"/>
<keyword evidence="3" id="KW-0436">Ligase</keyword>
<dbReference type="OrthoDB" id="9766486at2"/>
<evidence type="ECO:0000313" key="4">
    <source>
        <dbReference type="Proteomes" id="UP000284006"/>
    </source>
</evidence>
<dbReference type="Gene3D" id="3.30.300.30">
    <property type="match status" value="1"/>
</dbReference>
<comment type="caution">
    <text evidence="3">The sequence shown here is derived from an EMBL/GenBank/DDBJ whole genome shotgun (WGS) entry which is preliminary data.</text>
</comment>
<sequence>MSQTISSALTWWARITPETVAIDIDGDKLRYRDYHDWADRVAVRLIALGLKPGERVGISASNCVEYCALFMGVIRAAGIVLPINPRLTDHEIGEILEDTTPALVFADTERQARMAGIGIPVFNIEDVAALRAGPRQAPGLDLDPDAAVAIITTSGSTARPKGVVYSHRSMTSCSNEFALQFPDCVQGARMLLIPPFSTSGGSVLLVTHTVLGNTLYVEPSFDPERAIDLIAGEGITVFSAVPIFLERIAASPRFAQADLSSLRLVTVGGAPVSRAVLDTWIGKGVVIRQLYGQTEVGGFATIMPAAAARDQPEKCGRGGVYTDIRVVGDDGQSCPPGQPGEILLRGPGMMLGYWNNPEATADVLRAGWLHTGDIGVLDEDGLLTFVDRKKDIIISGGLNISAAEVERAVGAYAGIREVAVIAAADEKFGETPMAVVYADVPVAVELLVAHCCARLADYKVPRYVVVLDQPLPRLATGKLSKVALRKQYKDAAATLPRVR</sequence>
<dbReference type="EMBL" id="QYUP01000105">
    <property type="protein sequence ID" value="RJG16680.1"/>
    <property type="molecule type" value="Genomic_DNA"/>
</dbReference>
<name>A0A418XVC3_9BURK</name>
<dbReference type="Pfam" id="PF13193">
    <property type="entry name" value="AMP-binding_C"/>
    <property type="match status" value="1"/>
</dbReference>
<dbReference type="Pfam" id="PF00501">
    <property type="entry name" value="AMP-binding"/>
    <property type="match status" value="1"/>
</dbReference>
<dbReference type="Gene3D" id="3.40.50.12780">
    <property type="entry name" value="N-terminal domain of ligase-like"/>
    <property type="match status" value="1"/>
</dbReference>
<dbReference type="InterPro" id="IPR025110">
    <property type="entry name" value="AMP-bd_C"/>
</dbReference>
<accession>A0A418XVC3</accession>
<dbReference type="InterPro" id="IPR000873">
    <property type="entry name" value="AMP-dep_synth/lig_dom"/>
</dbReference>
<evidence type="ECO:0000313" key="3">
    <source>
        <dbReference type="EMBL" id="RJG16680.1"/>
    </source>
</evidence>
<dbReference type="SUPFAM" id="SSF56801">
    <property type="entry name" value="Acetyl-CoA synthetase-like"/>
    <property type="match status" value="1"/>
</dbReference>
<dbReference type="InterPro" id="IPR045851">
    <property type="entry name" value="AMP-bd_C_sf"/>
</dbReference>
<dbReference type="PANTHER" id="PTHR43767">
    <property type="entry name" value="LONG-CHAIN-FATTY-ACID--COA LIGASE"/>
    <property type="match status" value="1"/>
</dbReference>
<gene>
    <name evidence="3" type="ORF">D3872_10730</name>
</gene>
<keyword evidence="4" id="KW-1185">Reference proteome</keyword>
<dbReference type="InterPro" id="IPR050237">
    <property type="entry name" value="ATP-dep_AMP-bd_enzyme"/>
</dbReference>
<protein>
    <submittedName>
        <fullName evidence="3">Long-chain fatty acid--CoA ligase</fullName>
    </submittedName>
</protein>
<evidence type="ECO:0000259" key="1">
    <source>
        <dbReference type="Pfam" id="PF00501"/>
    </source>
</evidence>